<keyword evidence="2" id="KW-0812">Transmembrane</keyword>
<dbReference type="STRING" id="29170.A0A368H7A5"/>
<accession>A0A368H7A5</accession>
<organism evidence="5 6">
    <name type="scientific">Ancylostoma caninum</name>
    <name type="common">Dog hookworm</name>
    <dbReference type="NCBI Taxonomy" id="29170"/>
    <lineage>
        <taxon>Eukaryota</taxon>
        <taxon>Metazoa</taxon>
        <taxon>Ecdysozoa</taxon>
        <taxon>Nematoda</taxon>
        <taxon>Chromadorea</taxon>
        <taxon>Rhabditida</taxon>
        <taxon>Rhabditina</taxon>
        <taxon>Rhabditomorpha</taxon>
        <taxon>Strongyloidea</taxon>
        <taxon>Ancylostomatidae</taxon>
        <taxon>Ancylostomatinae</taxon>
        <taxon>Ancylostoma</taxon>
    </lineage>
</organism>
<feature type="transmembrane region" description="Helical" evidence="2">
    <location>
        <begin position="354"/>
        <end position="377"/>
    </location>
</feature>
<comment type="similarity">
    <text evidence="1">Belongs to the 2-oxoacid dehydrogenase family.</text>
</comment>
<dbReference type="InterPro" id="IPR001078">
    <property type="entry name" value="2-oxoacid_DH_actylTfrase"/>
</dbReference>
<sequence length="555" mass="60762">MLSCRCIASSARHLTTAPHSSSGLCGPAVRLLMLHYGINEKDVKATGPKNNILKSDVVGMIKAGGLKPVVVTVAPPPEPAAPAPAVQKSAAAPAGSVRHVEPFVDIPLSNVRATIAKRLTQSKQLIPHEYQSAVVQADAVLAIQAELRSKDIAVSLNDFIIKAAALALRAVPEVNVQYSAEAQQVNYLPNVDVSVAVATPTGLITPIVTSADILGVQDISARVKELAKRARENKLQPNEFQGGTFTISNLGMFGSVEQFTAIINPPQAAILAVGGTRLELDENFKPLNKFTVTLCFDARAITETSARRFLDHFAASLSDPDFMGSSRENSLTLLNRGQCPLLTTLSGTVVTRSVFLLFLIAFGLALFHWCSTAYHLVVNWCTMFTATLTRQVRPVVPLGLRITSARNQHFLANVPLKKRGVDKVSVEELKGKMLLLYFSAGWCRSCRMFTPKLKKFYEELGDADRKNLEVVWVSRDKAAPDQLEYYEKHMPAWNYIPFGDPNIAGLLEKYGVKVIPALKMVNEKGEVLSDRVRADVEGCVKDDATECYNKWKKMY</sequence>
<dbReference type="InterPro" id="IPR013766">
    <property type="entry name" value="Thioredoxin_domain"/>
</dbReference>
<dbReference type="PANTHER" id="PTHR23151">
    <property type="entry name" value="DIHYDROLIPOAMIDE ACETYL/SUCCINYL-TRANSFERASE-RELATED"/>
    <property type="match status" value="1"/>
</dbReference>
<keyword evidence="5" id="KW-0808">Transferase</keyword>
<evidence type="ECO:0000259" key="4">
    <source>
        <dbReference type="PROSITE" id="PS51826"/>
    </source>
</evidence>
<dbReference type="EMBL" id="JOJR01000007">
    <property type="protein sequence ID" value="RCN52466.1"/>
    <property type="molecule type" value="Genomic_DNA"/>
</dbReference>
<dbReference type="OrthoDB" id="537444at2759"/>
<dbReference type="CDD" id="cd02964">
    <property type="entry name" value="TryX_like_family"/>
    <property type="match status" value="1"/>
</dbReference>
<gene>
    <name evidence="5" type="ORF">ANCCAN_01510</name>
</gene>
<dbReference type="SUPFAM" id="SSF52833">
    <property type="entry name" value="Thioredoxin-like"/>
    <property type="match status" value="1"/>
</dbReference>
<dbReference type="Proteomes" id="UP000252519">
    <property type="component" value="Unassembled WGS sequence"/>
</dbReference>
<dbReference type="PANTHER" id="PTHR23151:SF90">
    <property type="entry name" value="DIHYDROLIPOYLLYSINE-RESIDUE ACETYLTRANSFERASE COMPONENT OF PYRUVATE DEHYDROGENASE COMPLEX, MITOCHONDRIAL-RELATED"/>
    <property type="match status" value="1"/>
</dbReference>
<dbReference type="InterPro" id="IPR036625">
    <property type="entry name" value="E3-bd_dom_sf"/>
</dbReference>
<dbReference type="PROSITE" id="PS51352">
    <property type="entry name" value="THIOREDOXIN_2"/>
    <property type="match status" value="1"/>
</dbReference>
<feature type="domain" description="Peripheral subunit-binding (PSBD)" evidence="4">
    <location>
        <begin position="24"/>
        <end position="61"/>
    </location>
</feature>
<dbReference type="Pfam" id="PF13905">
    <property type="entry name" value="Thioredoxin_8"/>
    <property type="match status" value="1"/>
</dbReference>
<keyword evidence="2" id="KW-1133">Transmembrane helix</keyword>
<dbReference type="SUPFAM" id="SSF52777">
    <property type="entry name" value="CoA-dependent acyltransferases"/>
    <property type="match status" value="1"/>
</dbReference>
<dbReference type="InterPro" id="IPR045257">
    <property type="entry name" value="E2/Pdx1"/>
</dbReference>
<dbReference type="GO" id="GO:0006086">
    <property type="term" value="P:pyruvate decarboxylation to acetyl-CoA"/>
    <property type="evidence" value="ECO:0007669"/>
    <property type="project" value="InterPro"/>
</dbReference>
<comment type="caution">
    <text evidence="5">The sequence shown here is derived from an EMBL/GenBank/DDBJ whole genome shotgun (WGS) entry which is preliminary data.</text>
</comment>
<dbReference type="GO" id="GO:0004742">
    <property type="term" value="F:dihydrolipoyllysine-residue acetyltransferase activity"/>
    <property type="evidence" value="ECO:0007669"/>
    <property type="project" value="TreeGrafter"/>
</dbReference>
<protein>
    <submittedName>
        <fullName evidence="5">2-oxo acid dehydrogenase acyltransferase</fullName>
    </submittedName>
</protein>
<evidence type="ECO:0000259" key="3">
    <source>
        <dbReference type="PROSITE" id="PS51352"/>
    </source>
</evidence>
<evidence type="ECO:0000256" key="2">
    <source>
        <dbReference type="SAM" id="Phobius"/>
    </source>
</evidence>
<dbReference type="GO" id="GO:0045254">
    <property type="term" value="C:pyruvate dehydrogenase complex"/>
    <property type="evidence" value="ECO:0007669"/>
    <property type="project" value="InterPro"/>
</dbReference>
<dbReference type="AlphaFoldDB" id="A0A368H7A5"/>
<dbReference type="InterPro" id="IPR036249">
    <property type="entry name" value="Thioredoxin-like_sf"/>
</dbReference>
<keyword evidence="2" id="KW-0472">Membrane</keyword>
<reference evidence="5 6" key="1">
    <citation type="submission" date="2014-10" db="EMBL/GenBank/DDBJ databases">
        <title>Draft genome of the hookworm Ancylostoma caninum.</title>
        <authorList>
            <person name="Mitreva M."/>
        </authorList>
    </citation>
    <scope>NUCLEOTIDE SEQUENCE [LARGE SCALE GENOMIC DNA]</scope>
    <source>
        <strain evidence="5 6">Baltimore</strain>
    </source>
</reference>
<feature type="domain" description="Thioredoxin" evidence="3">
    <location>
        <begin position="389"/>
        <end position="534"/>
    </location>
</feature>
<evidence type="ECO:0000256" key="1">
    <source>
        <dbReference type="ARBA" id="ARBA00007317"/>
    </source>
</evidence>
<dbReference type="Gene3D" id="3.30.559.10">
    <property type="entry name" value="Chloramphenicol acetyltransferase-like domain"/>
    <property type="match status" value="1"/>
</dbReference>
<dbReference type="InterPro" id="IPR023213">
    <property type="entry name" value="CAT-like_dom_sf"/>
</dbReference>
<keyword evidence="5" id="KW-0012">Acyltransferase</keyword>
<dbReference type="Pfam" id="PF02817">
    <property type="entry name" value="E3_binding"/>
    <property type="match status" value="1"/>
</dbReference>
<keyword evidence="6" id="KW-1185">Reference proteome</keyword>
<dbReference type="Pfam" id="PF00198">
    <property type="entry name" value="2-oxoacid_dh"/>
    <property type="match status" value="1"/>
</dbReference>
<dbReference type="PROSITE" id="PS51826">
    <property type="entry name" value="PSBD"/>
    <property type="match status" value="1"/>
</dbReference>
<evidence type="ECO:0000313" key="5">
    <source>
        <dbReference type="EMBL" id="RCN52466.1"/>
    </source>
</evidence>
<proteinExistence type="inferred from homology"/>
<dbReference type="Gene3D" id="3.40.30.10">
    <property type="entry name" value="Glutaredoxin"/>
    <property type="match status" value="1"/>
</dbReference>
<name>A0A368H7A5_ANCCA</name>
<dbReference type="InterPro" id="IPR012336">
    <property type="entry name" value="Thioredoxin-like_fold"/>
</dbReference>
<dbReference type="SUPFAM" id="SSF47005">
    <property type="entry name" value="Peripheral subunit-binding domain of 2-oxo acid dehydrogenase complex"/>
    <property type="match status" value="1"/>
</dbReference>
<dbReference type="InterPro" id="IPR004167">
    <property type="entry name" value="PSBD"/>
</dbReference>
<evidence type="ECO:0000313" key="6">
    <source>
        <dbReference type="Proteomes" id="UP000252519"/>
    </source>
</evidence>